<accession>A0A4V5ZY79</accession>
<keyword evidence="2" id="KW-1185">Reference proteome</keyword>
<protein>
    <submittedName>
        <fullName evidence="1">Uncharacterized protein</fullName>
    </submittedName>
</protein>
<reference evidence="1 2" key="1">
    <citation type="journal article" date="2015" name="Genome Biol.">
        <title>Comparative genomics of Steinernema reveals deeply conserved gene regulatory networks.</title>
        <authorList>
            <person name="Dillman A.R."/>
            <person name="Macchietto M."/>
            <person name="Porter C.F."/>
            <person name="Rogers A."/>
            <person name="Williams B."/>
            <person name="Antoshechkin I."/>
            <person name="Lee M.M."/>
            <person name="Goodwin Z."/>
            <person name="Lu X."/>
            <person name="Lewis E.E."/>
            <person name="Goodrich-Blair H."/>
            <person name="Stock S.P."/>
            <person name="Adams B.J."/>
            <person name="Sternberg P.W."/>
            <person name="Mortazavi A."/>
        </authorList>
    </citation>
    <scope>NUCLEOTIDE SEQUENCE [LARGE SCALE GENOMIC DNA]</scope>
    <source>
        <strain evidence="1 2">ALL</strain>
    </source>
</reference>
<reference evidence="1 2" key="2">
    <citation type="journal article" date="2019" name="G3 (Bethesda)">
        <title>Hybrid Assembly of the Genome of the Entomopathogenic Nematode Steinernema carpocapsae Identifies the X-Chromosome.</title>
        <authorList>
            <person name="Serra L."/>
            <person name="Macchietto M."/>
            <person name="Macias-Munoz A."/>
            <person name="McGill C.J."/>
            <person name="Rodriguez I.M."/>
            <person name="Rodriguez B."/>
            <person name="Murad R."/>
            <person name="Mortazavi A."/>
        </authorList>
    </citation>
    <scope>NUCLEOTIDE SEQUENCE [LARGE SCALE GENOMIC DNA]</scope>
    <source>
        <strain evidence="1 2">ALL</strain>
    </source>
</reference>
<dbReference type="EMBL" id="AZBU02000010">
    <property type="protein sequence ID" value="TKR62615.1"/>
    <property type="molecule type" value="Genomic_DNA"/>
</dbReference>
<organism evidence="1 2">
    <name type="scientific">Steinernema carpocapsae</name>
    <name type="common">Entomopathogenic nematode</name>
    <dbReference type="NCBI Taxonomy" id="34508"/>
    <lineage>
        <taxon>Eukaryota</taxon>
        <taxon>Metazoa</taxon>
        <taxon>Ecdysozoa</taxon>
        <taxon>Nematoda</taxon>
        <taxon>Chromadorea</taxon>
        <taxon>Rhabditida</taxon>
        <taxon>Tylenchina</taxon>
        <taxon>Panagrolaimomorpha</taxon>
        <taxon>Strongyloidoidea</taxon>
        <taxon>Steinernematidae</taxon>
        <taxon>Steinernema</taxon>
    </lineage>
</organism>
<dbReference type="AlphaFoldDB" id="A0A4V5ZY79"/>
<name>A0A4V5ZY79_STECR</name>
<gene>
    <name evidence="1" type="ORF">L596_026545</name>
</gene>
<sequence length="82" mass="9379">MLPIPSRKPQTKNVTDHDPNLVIEEVELSEEDWLERMTTDGTKAFSSDLVGNTEHFCSLLKQIEDSTVTTPIYCHRQSKKFA</sequence>
<comment type="caution">
    <text evidence="1">The sequence shown here is derived from an EMBL/GenBank/DDBJ whole genome shotgun (WGS) entry which is preliminary data.</text>
</comment>
<dbReference type="Proteomes" id="UP000298663">
    <property type="component" value="Unassembled WGS sequence"/>
</dbReference>
<evidence type="ECO:0000313" key="1">
    <source>
        <dbReference type="EMBL" id="TKR62615.1"/>
    </source>
</evidence>
<evidence type="ECO:0000313" key="2">
    <source>
        <dbReference type="Proteomes" id="UP000298663"/>
    </source>
</evidence>
<proteinExistence type="predicted"/>